<name>A0A2U7UCL8_9VIRU</name>
<dbReference type="SMART" id="SM00698">
    <property type="entry name" value="MORN"/>
    <property type="match status" value="6"/>
</dbReference>
<accession>A0A2U7UCL8</accession>
<dbReference type="Pfam" id="PF12937">
    <property type="entry name" value="F-box-like"/>
    <property type="match status" value="1"/>
</dbReference>
<protein>
    <submittedName>
        <fullName evidence="4">Morn repeat domain containing protein</fullName>
    </submittedName>
</protein>
<dbReference type="InterPro" id="IPR003409">
    <property type="entry name" value="MORN"/>
</dbReference>
<proteinExistence type="predicted"/>
<dbReference type="PROSITE" id="PS50181">
    <property type="entry name" value="FBOX"/>
    <property type="match status" value="1"/>
</dbReference>
<sequence length="428" mass="47835">MASPLDDLPDELALELIRSLRSVRAVASLAATSWRYNRLAMDDVVWRDLYLGHFGMPTARTRLLQADKTWKWLYQTQVPTTKSIGPVVGTRDMRKTVYSGDLLDGALHGWGMSISSKPPGGGAYSRWKREREERERKECAKKWGQLRPPRRCEAPPPYKPRLYVGKWVRGKRNGRGLGEWDNGDRYEGRWWDDRRHGHGRATSTDGRSYEGDWMEDRPHGRGVATLPNGDCYEGEWENGRPHGSGSYRCVDGKCIVGTWKAGRCLPKTVATSAGTAFYDESSMSFSVVCADGTRIHAAIDLGACLCLHPDGSSYSGRYSYGRANGHGTFTLPDGRRYDGGWTRDRRQGHGSMLYADGSRWEGEWRDDQRRSGSTITHGRPSPASADPCMCAACLPGHDDMWTPTMAVPLGPHARNFLHVSADMGDYGK</sequence>
<evidence type="ECO:0000313" key="4">
    <source>
        <dbReference type="EMBL" id="AVK76080.1"/>
    </source>
</evidence>
<evidence type="ECO:0000259" key="3">
    <source>
        <dbReference type="PROSITE" id="PS50181"/>
    </source>
</evidence>
<dbReference type="EMBL" id="MG011690">
    <property type="protein sequence ID" value="AVK76080.1"/>
    <property type="molecule type" value="Genomic_DNA"/>
</dbReference>
<dbReference type="Gene3D" id="2.20.110.10">
    <property type="entry name" value="Histone H3 K4-specific methyltransferase SET7/9 N-terminal domain"/>
    <property type="match status" value="3"/>
</dbReference>
<dbReference type="RefSeq" id="YP_009482083.1">
    <property type="nucleotide sequence ID" value="NC_037666.1"/>
</dbReference>
<feature type="domain" description="F-box" evidence="3">
    <location>
        <begin position="2"/>
        <end position="49"/>
    </location>
</feature>
<dbReference type="Gene3D" id="1.20.1280.50">
    <property type="match status" value="1"/>
</dbReference>
<dbReference type="PANTHER" id="PTHR43215">
    <property type="entry name" value="RADIAL SPOKE HEAD 1 HOMOLOG"/>
    <property type="match status" value="1"/>
</dbReference>
<reference evidence="4" key="1">
    <citation type="journal article" date="2018" name="Nat. Commun.">
        <title>Diversity and evolution of the emerging Pandoraviridae family.</title>
        <authorList>
            <person name="Legendre M."/>
            <person name="Fabre E."/>
            <person name="Poirot O."/>
            <person name="Jeudy S."/>
            <person name="Lartigue A."/>
            <person name="Alempic J.M."/>
            <person name="Beucher L."/>
            <person name="Philippe N."/>
            <person name="Bertaux L."/>
            <person name="Christo-Foroux E."/>
            <person name="Labadie K."/>
            <person name="Coute Y."/>
            <person name="Abergel C."/>
            <person name="Claverie J.M."/>
        </authorList>
    </citation>
    <scope>NUCLEOTIDE SEQUENCE [LARGE SCALE GENOMIC DNA]</scope>
    <source>
        <strain evidence="4">Neocaledonia</strain>
    </source>
</reference>
<organism evidence="4">
    <name type="scientific">Pandoravirus neocaledonia</name>
    <dbReference type="NCBI Taxonomy" id="2107708"/>
    <lineage>
        <taxon>Viruses</taxon>
        <taxon>Pandoravirus</taxon>
    </lineage>
</organism>
<dbReference type="Proteomes" id="UP000249287">
    <property type="component" value="Segment"/>
</dbReference>
<dbReference type="PANTHER" id="PTHR43215:SF14">
    <property type="entry name" value="RADIAL SPOKE HEAD 1 HOMOLOG"/>
    <property type="match status" value="1"/>
</dbReference>
<dbReference type="GeneID" id="36842793"/>
<dbReference type="Pfam" id="PF02493">
    <property type="entry name" value="MORN"/>
    <property type="match status" value="6"/>
</dbReference>
<feature type="compositionally biased region" description="Basic and acidic residues" evidence="2">
    <location>
        <begin position="207"/>
        <end position="219"/>
    </location>
</feature>
<feature type="region of interest" description="Disordered" evidence="2">
    <location>
        <begin position="197"/>
        <end position="220"/>
    </location>
</feature>
<evidence type="ECO:0000256" key="2">
    <source>
        <dbReference type="SAM" id="MobiDB-lite"/>
    </source>
</evidence>
<dbReference type="KEGG" id="vg:36842793"/>
<feature type="region of interest" description="Disordered" evidence="2">
    <location>
        <begin position="364"/>
        <end position="384"/>
    </location>
</feature>
<keyword evidence="1" id="KW-0677">Repeat</keyword>
<evidence type="ECO:0000256" key="1">
    <source>
        <dbReference type="ARBA" id="ARBA00022737"/>
    </source>
</evidence>
<dbReference type="SUPFAM" id="SSF81383">
    <property type="entry name" value="F-box domain"/>
    <property type="match status" value="1"/>
</dbReference>
<gene>
    <name evidence="4" type="ORF">pneo_cds_473</name>
</gene>
<dbReference type="InterPro" id="IPR001810">
    <property type="entry name" value="F-box_dom"/>
</dbReference>
<dbReference type="SUPFAM" id="SSF82185">
    <property type="entry name" value="Histone H3 K4-specific methyltransferase SET7/9 N-terminal domain"/>
    <property type="match status" value="2"/>
</dbReference>
<dbReference type="InterPro" id="IPR036047">
    <property type="entry name" value="F-box-like_dom_sf"/>
</dbReference>